<feature type="compositionally biased region" description="Basic and acidic residues" evidence="1">
    <location>
        <begin position="1275"/>
        <end position="1287"/>
    </location>
</feature>
<dbReference type="InterPro" id="IPR036034">
    <property type="entry name" value="PDZ_sf"/>
</dbReference>
<sequence length="2422" mass="270108">MNKSTTDEVSECDLPDCELVALGDDNNEYNFQKRGSKISVQYLSKVTDEDDYFWKPLEQLKTTSDANLYTNAVFSTAIFTNPDSRGSSNPFLTDDRRLDTNPFRCVAYANSNPFREVSMNSFSTTQSVHKQVGLHLASEKTLVHEETSGPSANPFENCGEFEFDVDSRAKSCDLHDESGNLQDECDPDNANVQLNRFCFLIQKIELYVNEKNDGSWLIKRVMVKTVTPKKPAASIYDTSNTILAGDEVIKIDGCYLNQLTYTQCETLLKSISDNTVVTIKRHNLTWDSNEHAESTLNITLPPFTQVLVTKDNTDYCNQSLGDNVLNTTHSQNSYLLENIQLFPWDDVKKEDVPRGFNKLTIVILKNADENLGVSIVPSYGDTRDLYQIKRLLPDGACAKSGHIEIGDRLLTCNGFHLKNLTQVQCLDVLRHSSQRLELTVLRQKENKDQSLHPEADHSENSEFSIHNESEIESKGTYCDISKKDQSLCSDNSLIFIKEICSECNTSSFSLSAPIVCIEKDSVTTSDSTLERKDHYNNDDNDSMDSLYSLNYVHKIRTEDFPCTFSNKKTEITLEINVNNDCTLSENTSKKLADSFLHKNEEEITEQTKSRLFSTFSSLNSSVSEDEHSSANNSPSGNECLKTIALIETSKLYENSVSLSTKNSSDLTNTETKSDHFAKPQYTNIPLNVGQESTDKLLVPFVSSNMSLESDVVKVDEIEVSNLLEMECFPPNQTTKNGLSPPDSNNEKSIATLPDLGASINAVEFDNQCKEIIYTHAIVETIGLSQNSSSVTMNEQEASSERKDVSMPAQIILPVTSASTHNLIQIEKEELLSKSNKTNESYANENIYFTTLGVNTMGQEKEVPICPMTAIRDSKGNSLCIPSPAKERATLKQSRAMDTIDKEDIAIIMAGFNVPKPQIKDETSNVAHRLIDEDEIVPTILTHNQKEMLSHILNKWGNDDGHPSIFERALGGFAKPIKCKPVRREDDHVSILNQTVTEISLSKTQDEETGAFLDSNSVNSNSSITEQGSEAIYDESHEPPTDVQIRFKSRKDIKYADQTNYTEKSSRIMEKLDNTGQENKILPFSGFKARLENFPEALDPIASKSTTRRPKSMMEVSSTQSSYPFMSFIHEDNLSPALRPLSAFKAQSSSTTNLNFLPTGRPAIGNFYGATFTPRIKTDYPKTRQDDGRPFQVDVLKGIIGLGIKVNVTSSGYAQVSEIQSGGPVDKNGQIRVNDYIWSINSTELTGQNDAKVQQVLRLLPRGLVKLVVSGTNSKETEENTIKLREQEESPLSISTKSQRYSSNTISSLTKSPTEKNLLDVEPELPLTCSTIEKTLVEYTNNSSNPILDNDSPPDKIYSLSTLSSNTFSSLVDQTSQKIVGLNKDFTSLNEQSASQKVLPIKDESTKPKSITHFPVVHSDDRIDEPDLANLNRVIQEEIFSNPRSMSKLIFNRKKELFQQKLSPALTPKQNPQFGELKNSIYQNTIFSPDTSEQSPIKNEDRITALNSKTPPPVAPKPQSFFLMTVKKSDYSGDFKDGERVMETSHVINPNERSHIFTQSVKTENVNNNSKTTVLSKVRMFDKPSFADGSKNVSFPSRTLESRKTELLSSKMLKITPSLGSTNSKILATSAIRPKDIDISEIHRESSDGKTITVLSPTRLNSALSPRLSSDSPTSIPLQKFGASNNRPHSQSFPAQVQRGNEAAKNASDNVTIGSCQYEINVSPQNFETSSAMINEKNIGSHDTNDKVTYSDVESSMEQCVHIGDYANDSEMDISDSFLTTPLSSLKAIKSDKDQVTFSHNIILNKKPEVLPRKKVENKKESLDESVKDGFFQWDGAETNDSLKYESKCSQISNYASLLDSPNPCNNDFAGEISINLCNKETNNEKNCAGFVHHNCDENNDTNKNCEFGWKNEDFLKKETLEHSMNAYMNNEHHSNLLLGAEIEKIISPEEEEDDIYTKQAKLIVELVITNVFSDQLILSSTVNDLALLSQQISESEAPPLPEAPPPNIKSTEHSDLQNCIEYRNTGMKSDFLNDQNMPKLAIWEQNLEQAMSEDSAEPLSSIQNTYNNGDNVATWLDIPNETSYNPIEDAPSKVTLHNNKLLASNEIELAKNTNDDLSCQGKYTIIKADTEDIATVSNGNANIDQLMSNFQRETQNIDIREEASEQWAPTRPTTAPPVITSTNGVYDNTVVVDETSLAMTDDNALTCQNSFYNDPTQTTAEEIPAYSLDENNLQKGGESCDDASVRQILYVSQIQKREMEANRNENKKNPLVASETEQAAPMPKPRSSEKISSVKPERPNETDAVAIFVHTAIQPETGRRDQEDSYHQKSQNPEIHRVVMVKGATGVGLCLEGGHASPKGNLPIIIKRIFKGGPAEKCGKLKVKDEIIEVNGVDFTSMRHYEAWNHLKFLDDGDINITVRRY</sequence>
<feature type="region of interest" description="Disordered" evidence="1">
    <location>
        <begin position="1662"/>
        <end position="1705"/>
    </location>
</feature>
<comment type="caution">
    <text evidence="3">The sequence shown here is derived from an EMBL/GenBank/DDBJ whole genome shotgun (WGS) entry which is preliminary data.</text>
</comment>
<dbReference type="InterPro" id="IPR051342">
    <property type="entry name" value="PDZ_scaffold"/>
</dbReference>
<organism evidence="3 4">
    <name type="scientific">Lymnaea stagnalis</name>
    <name type="common">Great pond snail</name>
    <name type="synonym">Helix stagnalis</name>
    <dbReference type="NCBI Taxonomy" id="6523"/>
    <lineage>
        <taxon>Eukaryota</taxon>
        <taxon>Metazoa</taxon>
        <taxon>Spiralia</taxon>
        <taxon>Lophotrochozoa</taxon>
        <taxon>Mollusca</taxon>
        <taxon>Gastropoda</taxon>
        <taxon>Heterobranchia</taxon>
        <taxon>Euthyneura</taxon>
        <taxon>Panpulmonata</taxon>
        <taxon>Hygrophila</taxon>
        <taxon>Lymnaeoidea</taxon>
        <taxon>Lymnaeidae</taxon>
        <taxon>Lymnaea</taxon>
    </lineage>
</organism>
<protein>
    <recommendedName>
        <fullName evidence="2">PDZ domain-containing protein</fullName>
    </recommendedName>
</protein>
<evidence type="ECO:0000259" key="2">
    <source>
        <dbReference type="PROSITE" id="PS50106"/>
    </source>
</evidence>
<gene>
    <name evidence="3" type="ORF">GSLYS_00014523001</name>
</gene>
<feature type="domain" description="PDZ" evidence="2">
    <location>
        <begin position="360"/>
        <end position="444"/>
    </location>
</feature>
<feature type="region of interest" description="Disordered" evidence="1">
    <location>
        <begin position="2259"/>
        <end position="2300"/>
    </location>
</feature>
<dbReference type="InterPro" id="IPR001478">
    <property type="entry name" value="PDZ"/>
</dbReference>
<feature type="domain" description="PDZ" evidence="2">
    <location>
        <begin position="203"/>
        <end position="283"/>
    </location>
</feature>
<evidence type="ECO:0000313" key="3">
    <source>
        <dbReference type="EMBL" id="CAL1540874.1"/>
    </source>
</evidence>
<dbReference type="EMBL" id="CAXITT010000403">
    <property type="protein sequence ID" value="CAL1540874.1"/>
    <property type="molecule type" value="Genomic_DNA"/>
</dbReference>
<feature type="region of interest" description="Disordered" evidence="1">
    <location>
        <begin position="445"/>
        <end position="466"/>
    </location>
</feature>
<dbReference type="PROSITE" id="PS50106">
    <property type="entry name" value="PDZ"/>
    <property type="match status" value="4"/>
</dbReference>
<proteinExistence type="predicted"/>
<dbReference type="Proteomes" id="UP001497497">
    <property type="component" value="Unassembled WGS sequence"/>
</dbReference>
<feature type="compositionally biased region" description="Polar residues" evidence="1">
    <location>
        <begin position="1013"/>
        <end position="1027"/>
    </location>
</feature>
<dbReference type="CDD" id="cd00136">
    <property type="entry name" value="PDZ_canonical"/>
    <property type="match status" value="1"/>
</dbReference>
<feature type="domain" description="PDZ" evidence="2">
    <location>
        <begin position="2337"/>
        <end position="2408"/>
    </location>
</feature>
<dbReference type="SUPFAM" id="SSF50156">
    <property type="entry name" value="PDZ domain-like"/>
    <property type="match status" value="4"/>
</dbReference>
<feature type="compositionally biased region" description="Basic and acidic residues" evidence="1">
    <location>
        <begin position="2259"/>
        <end position="2268"/>
    </location>
</feature>
<dbReference type="Pfam" id="PF00595">
    <property type="entry name" value="PDZ"/>
    <property type="match status" value="3"/>
</dbReference>
<feature type="region of interest" description="Disordered" evidence="1">
    <location>
        <begin position="1275"/>
        <end position="1297"/>
    </location>
</feature>
<feature type="domain" description="PDZ" evidence="2">
    <location>
        <begin position="1191"/>
        <end position="1257"/>
    </location>
</feature>
<feature type="region of interest" description="Disordered" evidence="1">
    <location>
        <begin position="1011"/>
        <end position="1040"/>
    </location>
</feature>
<keyword evidence="4" id="KW-1185">Reference proteome</keyword>
<reference evidence="3 4" key="1">
    <citation type="submission" date="2024-04" db="EMBL/GenBank/DDBJ databases">
        <authorList>
            <consortium name="Genoscope - CEA"/>
            <person name="William W."/>
        </authorList>
    </citation>
    <scope>NUCLEOTIDE SEQUENCE [LARGE SCALE GENOMIC DNA]</scope>
</reference>
<feature type="compositionally biased region" description="Polar residues" evidence="1">
    <location>
        <begin position="1662"/>
        <end position="1698"/>
    </location>
</feature>
<evidence type="ECO:0000313" key="4">
    <source>
        <dbReference type="Proteomes" id="UP001497497"/>
    </source>
</evidence>
<name>A0AAV2I4T4_LYMST</name>
<evidence type="ECO:0000256" key="1">
    <source>
        <dbReference type="SAM" id="MobiDB-lite"/>
    </source>
</evidence>
<dbReference type="PANTHER" id="PTHR19964">
    <property type="entry name" value="MULTIPLE PDZ DOMAIN PROTEIN"/>
    <property type="match status" value="1"/>
</dbReference>
<accession>A0AAV2I4T4</accession>
<dbReference type="SMART" id="SM00228">
    <property type="entry name" value="PDZ"/>
    <property type="match status" value="4"/>
</dbReference>
<dbReference type="PANTHER" id="PTHR19964:SF92">
    <property type="entry name" value="PATJ HOMOLOG"/>
    <property type="match status" value="1"/>
</dbReference>
<dbReference type="Gene3D" id="2.30.42.10">
    <property type="match status" value="4"/>
</dbReference>